<gene>
    <name evidence="1" type="ORF">J6TS1_04720</name>
</gene>
<comment type="caution">
    <text evidence="1">The sequence shown here is derived from an EMBL/GenBank/DDBJ whole genome shotgun (WGS) entry which is preliminary data.</text>
</comment>
<organism evidence="1 2">
    <name type="scientific">Siminovitchia terrae</name>
    <name type="common">Bacillus terrae</name>
    <dbReference type="NCBI Taxonomy" id="1914933"/>
    <lineage>
        <taxon>Bacteria</taxon>
        <taxon>Bacillati</taxon>
        <taxon>Bacillota</taxon>
        <taxon>Bacilli</taxon>
        <taxon>Bacillales</taxon>
        <taxon>Bacillaceae</taxon>
        <taxon>Siminovitchia</taxon>
    </lineage>
</organism>
<accession>A0ABQ4KSF6</accession>
<reference evidence="1 2" key="1">
    <citation type="submission" date="2021-03" db="EMBL/GenBank/DDBJ databases">
        <title>Antimicrobial resistance genes in bacteria isolated from Japanese honey, and their potential for conferring macrolide and lincosamide resistance in the American foulbrood pathogen Paenibacillus larvae.</title>
        <authorList>
            <person name="Okamoto M."/>
            <person name="Kumagai M."/>
            <person name="Kanamori H."/>
            <person name="Takamatsu D."/>
        </authorList>
    </citation>
    <scope>NUCLEOTIDE SEQUENCE [LARGE SCALE GENOMIC DNA]</scope>
    <source>
        <strain evidence="1 2">J6TS1</strain>
    </source>
</reference>
<protein>
    <submittedName>
        <fullName evidence="1">Uncharacterized protein</fullName>
    </submittedName>
</protein>
<proteinExistence type="predicted"/>
<sequence>MLTYEEIEKILPESKGIKDAGMSFASIAFTSNEEQPKGLFIQNGEDEDLQAAISNGAIAAVWPSEKELPFYTPNHFPVFLAKGGTLSAAIKILEENCHKVSLEKANHKTWVLFPKTKDHAEPNDLVEKMKQLIQSDENCVDRNGVR</sequence>
<evidence type="ECO:0000313" key="1">
    <source>
        <dbReference type="EMBL" id="GIN94602.1"/>
    </source>
</evidence>
<dbReference type="EMBL" id="BORJ01000001">
    <property type="protein sequence ID" value="GIN94602.1"/>
    <property type="molecule type" value="Genomic_DNA"/>
</dbReference>
<dbReference type="Proteomes" id="UP000680670">
    <property type="component" value="Unassembled WGS sequence"/>
</dbReference>
<keyword evidence="2" id="KW-1185">Reference proteome</keyword>
<evidence type="ECO:0000313" key="2">
    <source>
        <dbReference type="Proteomes" id="UP000680670"/>
    </source>
</evidence>
<name>A0ABQ4KSF6_SIMTE</name>
<dbReference type="RefSeq" id="WP_212952741.1">
    <property type="nucleotide sequence ID" value="NZ_BORJ01000001.1"/>
</dbReference>